<keyword evidence="1" id="KW-0472">Membrane</keyword>
<feature type="transmembrane region" description="Helical" evidence="1">
    <location>
        <begin position="12"/>
        <end position="32"/>
    </location>
</feature>
<feature type="transmembrane region" description="Helical" evidence="1">
    <location>
        <begin position="76"/>
        <end position="96"/>
    </location>
</feature>
<name>A0AAC8UX81_9LACO</name>
<dbReference type="Proteomes" id="UP000036000">
    <property type="component" value="Chromosome"/>
</dbReference>
<protein>
    <submittedName>
        <fullName evidence="2">Uncharacterized protein</fullName>
    </submittedName>
</protein>
<keyword evidence="1" id="KW-1133">Transmembrane helix</keyword>
<evidence type="ECO:0000313" key="2">
    <source>
        <dbReference type="EMBL" id="AKP65696.1"/>
    </source>
</evidence>
<dbReference type="RefSeq" id="WP_048735977.1">
    <property type="nucleotide sequence ID" value="NZ_CP012033.1"/>
</dbReference>
<reference evidence="2 3" key="1">
    <citation type="submission" date="2015-07" db="EMBL/GenBank/DDBJ databases">
        <title>Lactobacillus korensis/26-25/ whole genome sequencing.</title>
        <authorList>
            <person name="Kim M.K."/>
            <person name="Im W.-T."/>
            <person name="Srinivasan S."/>
            <person name="Lee J.-J."/>
        </authorList>
    </citation>
    <scope>NUCLEOTIDE SEQUENCE [LARGE SCALE GENOMIC DNA]</scope>
    <source>
        <strain evidence="2 3">26-25</strain>
    </source>
</reference>
<dbReference type="KEGG" id="lko:ABN16_12245"/>
<keyword evidence="3" id="KW-1185">Reference proteome</keyword>
<dbReference type="EMBL" id="CP012033">
    <property type="protein sequence ID" value="AKP65696.1"/>
    <property type="molecule type" value="Genomic_DNA"/>
</dbReference>
<feature type="transmembrane region" description="Helical" evidence="1">
    <location>
        <begin position="44"/>
        <end position="64"/>
    </location>
</feature>
<keyword evidence="1" id="KW-0812">Transmembrane</keyword>
<evidence type="ECO:0000313" key="3">
    <source>
        <dbReference type="Proteomes" id="UP000036000"/>
    </source>
</evidence>
<gene>
    <name evidence="2" type="ORF">ABN16_12245</name>
</gene>
<feature type="transmembrane region" description="Helical" evidence="1">
    <location>
        <begin position="144"/>
        <end position="165"/>
    </location>
</feature>
<accession>A0AAC8UX81</accession>
<dbReference type="AlphaFoldDB" id="A0AAC8UX81"/>
<proteinExistence type="predicted"/>
<evidence type="ECO:0000256" key="1">
    <source>
        <dbReference type="SAM" id="Phobius"/>
    </source>
</evidence>
<organism evidence="2 3">
    <name type="scientific">Levilactobacillus koreensis</name>
    <dbReference type="NCBI Taxonomy" id="637971"/>
    <lineage>
        <taxon>Bacteria</taxon>
        <taxon>Bacillati</taxon>
        <taxon>Bacillota</taxon>
        <taxon>Bacilli</taxon>
        <taxon>Lactobacillales</taxon>
        <taxon>Lactobacillaceae</taxon>
        <taxon>Levilactobacillus</taxon>
    </lineage>
</organism>
<sequence length="166" mass="18387">MLLMTFTPQRLRFLQALGWFLLVLAWVAQILGLSWRALQPVRSLRLLIIFTGLALLLLVITILLKQKSWRQRQAFLLDLNLMFNLLTGILLVFPQALGATALVGPVGRGGLICFGLTLPVAYWPPDGVHVPPVLRENYPLIQRGLVAGARILLITSLVLLLLGGAY</sequence>